<keyword evidence="3" id="KW-0238">DNA-binding</keyword>
<evidence type="ECO:0000256" key="3">
    <source>
        <dbReference type="ARBA" id="ARBA00023125"/>
    </source>
</evidence>
<evidence type="ECO:0000256" key="1">
    <source>
        <dbReference type="ARBA" id="ARBA00004123"/>
    </source>
</evidence>
<dbReference type="InterPro" id="IPR002100">
    <property type="entry name" value="TF_MADSbox"/>
</dbReference>
<dbReference type="EMBL" id="JAKOGI010000029">
    <property type="protein sequence ID" value="KAJ8448526.1"/>
    <property type="molecule type" value="Genomic_DNA"/>
</dbReference>
<dbReference type="SMART" id="SM00432">
    <property type="entry name" value="MADS"/>
    <property type="match status" value="1"/>
</dbReference>
<dbReference type="Gene3D" id="3.40.1810.10">
    <property type="entry name" value="Transcription factor, MADS-box"/>
    <property type="match status" value="1"/>
</dbReference>
<organism evidence="8 9">
    <name type="scientific">Carnegiea gigantea</name>
    <dbReference type="NCBI Taxonomy" id="171969"/>
    <lineage>
        <taxon>Eukaryota</taxon>
        <taxon>Viridiplantae</taxon>
        <taxon>Streptophyta</taxon>
        <taxon>Embryophyta</taxon>
        <taxon>Tracheophyta</taxon>
        <taxon>Spermatophyta</taxon>
        <taxon>Magnoliopsida</taxon>
        <taxon>eudicotyledons</taxon>
        <taxon>Gunneridae</taxon>
        <taxon>Pentapetalae</taxon>
        <taxon>Caryophyllales</taxon>
        <taxon>Cactineae</taxon>
        <taxon>Cactaceae</taxon>
        <taxon>Cactoideae</taxon>
        <taxon>Echinocereeae</taxon>
        <taxon>Carnegiea</taxon>
    </lineage>
</organism>
<dbReference type="GO" id="GO:0046983">
    <property type="term" value="F:protein dimerization activity"/>
    <property type="evidence" value="ECO:0007669"/>
    <property type="project" value="InterPro"/>
</dbReference>
<dbReference type="GO" id="GO:0000981">
    <property type="term" value="F:DNA-binding transcription factor activity, RNA polymerase II-specific"/>
    <property type="evidence" value="ECO:0007669"/>
    <property type="project" value="TreeGrafter"/>
</dbReference>
<dbReference type="PRINTS" id="PR00404">
    <property type="entry name" value="MADSDOMAIN"/>
</dbReference>
<accession>A0A9Q1KPR2</accession>
<evidence type="ECO:0000256" key="5">
    <source>
        <dbReference type="ARBA" id="ARBA00023242"/>
    </source>
</evidence>
<dbReference type="InterPro" id="IPR033896">
    <property type="entry name" value="MEF2-like_N"/>
</dbReference>
<gene>
    <name evidence="8" type="ORF">Cgig2_012170</name>
</gene>
<dbReference type="GO" id="GO:0005634">
    <property type="term" value="C:nucleus"/>
    <property type="evidence" value="ECO:0007669"/>
    <property type="project" value="UniProtKB-SubCell"/>
</dbReference>
<evidence type="ECO:0000259" key="7">
    <source>
        <dbReference type="PROSITE" id="PS50066"/>
    </source>
</evidence>
<dbReference type="InterPro" id="IPR036879">
    <property type="entry name" value="TF_MADSbox_sf"/>
</dbReference>
<proteinExistence type="predicted"/>
<comment type="subcellular location">
    <subcellularLocation>
        <location evidence="1">Nucleus</location>
    </subcellularLocation>
</comment>
<dbReference type="PANTHER" id="PTHR11945:SF629">
    <property type="entry name" value="OS02G0164450 PROTEIN"/>
    <property type="match status" value="1"/>
</dbReference>
<name>A0A9Q1KPR2_9CARY</name>
<protein>
    <recommendedName>
        <fullName evidence="7">MADS-box domain-containing protein</fullName>
    </recommendedName>
</protein>
<feature type="compositionally biased region" description="Low complexity" evidence="6">
    <location>
        <begin position="170"/>
        <end position="182"/>
    </location>
</feature>
<evidence type="ECO:0000256" key="6">
    <source>
        <dbReference type="SAM" id="MobiDB-lite"/>
    </source>
</evidence>
<dbReference type="PROSITE" id="PS50066">
    <property type="entry name" value="MADS_BOX_2"/>
    <property type="match status" value="1"/>
</dbReference>
<keyword evidence="4" id="KW-0804">Transcription</keyword>
<keyword evidence="2" id="KW-0805">Transcription regulation</keyword>
<dbReference type="CDD" id="cd00265">
    <property type="entry name" value="MADS_MEF2_like"/>
    <property type="match status" value="1"/>
</dbReference>
<feature type="compositionally biased region" description="Basic residues" evidence="6">
    <location>
        <begin position="191"/>
        <end position="206"/>
    </location>
</feature>
<dbReference type="Pfam" id="PF00319">
    <property type="entry name" value="SRF-TF"/>
    <property type="match status" value="1"/>
</dbReference>
<evidence type="ECO:0000313" key="8">
    <source>
        <dbReference type="EMBL" id="KAJ8448526.1"/>
    </source>
</evidence>
<dbReference type="Proteomes" id="UP001153076">
    <property type="component" value="Unassembled WGS sequence"/>
</dbReference>
<dbReference type="OrthoDB" id="1898716at2759"/>
<keyword evidence="9" id="KW-1185">Reference proteome</keyword>
<dbReference type="PANTHER" id="PTHR11945">
    <property type="entry name" value="MADS BOX PROTEIN"/>
    <property type="match status" value="1"/>
</dbReference>
<dbReference type="GO" id="GO:0000978">
    <property type="term" value="F:RNA polymerase II cis-regulatory region sequence-specific DNA binding"/>
    <property type="evidence" value="ECO:0007669"/>
    <property type="project" value="TreeGrafter"/>
</dbReference>
<dbReference type="SUPFAM" id="SSF55455">
    <property type="entry name" value="SRF-like"/>
    <property type="match status" value="1"/>
</dbReference>
<feature type="region of interest" description="Disordered" evidence="6">
    <location>
        <begin position="270"/>
        <end position="298"/>
    </location>
</feature>
<feature type="region of interest" description="Disordered" evidence="6">
    <location>
        <begin position="170"/>
        <end position="217"/>
    </location>
</feature>
<feature type="domain" description="MADS-box" evidence="7">
    <location>
        <begin position="7"/>
        <end position="67"/>
    </location>
</feature>
<evidence type="ECO:0000256" key="4">
    <source>
        <dbReference type="ARBA" id="ARBA00023163"/>
    </source>
</evidence>
<dbReference type="AlphaFoldDB" id="A0A9Q1KPR2"/>
<evidence type="ECO:0000256" key="2">
    <source>
        <dbReference type="ARBA" id="ARBA00023015"/>
    </source>
</evidence>
<reference evidence="8" key="1">
    <citation type="submission" date="2022-04" db="EMBL/GenBank/DDBJ databases">
        <title>Carnegiea gigantea Genome sequencing and assembly v2.</title>
        <authorList>
            <person name="Copetti D."/>
            <person name="Sanderson M.J."/>
            <person name="Burquez A."/>
            <person name="Wojciechowski M.F."/>
        </authorList>
    </citation>
    <scope>NUCLEOTIDE SEQUENCE</scope>
    <source>
        <strain evidence="8">SGP5-SGP5p</strain>
        <tissue evidence="8">Aerial part</tissue>
    </source>
</reference>
<evidence type="ECO:0000313" key="9">
    <source>
        <dbReference type="Proteomes" id="UP001153076"/>
    </source>
</evidence>
<keyword evidence="5" id="KW-0539">Nucleus</keyword>
<comment type="caution">
    <text evidence="8">The sequence shown here is derived from an EMBL/GenBank/DDBJ whole genome shotgun (WGS) entry which is preliminary data.</text>
</comment>
<sequence>MVRRVSVGRRKIDIRKIQNEDERLITFSKRRSGLYKKASEISILCGTEVGILIFSPSEKPYTFGSPNFEPIMNRFRGKNYPTLDNMTANFIEAYWNAKRQEVNYDYDELHSRLLDLKKEGERLCKAKKPIQDECWWEASVEDLNANQMDQFRVAMEQFKVLVAKRSEEITASNPSSASTSNQPPDPLASCARRHPRPPGLFARRHLTSPPLRTPPSSPAAYVLSLPSSLTAAYSSLSHRRRSASQFRPTRPDEAIAHQLAPGCFCTTHLRRRPAKPTSGPQLAHPSHARSVHGRSFEA</sequence>
<dbReference type="GO" id="GO:0045944">
    <property type="term" value="P:positive regulation of transcription by RNA polymerase II"/>
    <property type="evidence" value="ECO:0007669"/>
    <property type="project" value="InterPro"/>
</dbReference>